<protein>
    <submittedName>
        <fullName evidence="2">Uncharacterized protein</fullName>
    </submittedName>
</protein>
<organism evidence="2 3">
    <name type="scientific">Zea mays</name>
    <name type="common">Maize</name>
    <dbReference type="NCBI Taxonomy" id="4577"/>
    <lineage>
        <taxon>Eukaryota</taxon>
        <taxon>Viridiplantae</taxon>
        <taxon>Streptophyta</taxon>
        <taxon>Embryophyta</taxon>
        <taxon>Tracheophyta</taxon>
        <taxon>Spermatophyta</taxon>
        <taxon>Magnoliopsida</taxon>
        <taxon>Liliopsida</taxon>
        <taxon>Poales</taxon>
        <taxon>Poaceae</taxon>
        <taxon>PACMAD clade</taxon>
        <taxon>Panicoideae</taxon>
        <taxon>Andropogonodae</taxon>
        <taxon>Andropogoneae</taxon>
        <taxon>Tripsacinae</taxon>
        <taxon>Zea</taxon>
    </lineage>
</organism>
<reference evidence="3" key="1">
    <citation type="submission" date="2015-12" db="EMBL/GenBank/DDBJ databases">
        <title>Update maize B73 reference genome by single molecule sequencing technologies.</title>
        <authorList>
            <consortium name="Maize Genome Sequencing Project"/>
            <person name="Ware D."/>
        </authorList>
    </citation>
    <scope>NUCLEOTIDE SEQUENCE [LARGE SCALE GENOMIC DNA]</scope>
    <source>
        <strain evidence="3">cv. B73</strain>
    </source>
</reference>
<dbReference type="InParanoid" id="A0A804N524"/>
<evidence type="ECO:0000313" key="3">
    <source>
        <dbReference type="Proteomes" id="UP000007305"/>
    </source>
</evidence>
<reference evidence="2" key="3">
    <citation type="submission" date="2021-05" db="UniProtKB">
        <authorList>
            <consortium name="EnsemblPlants"/>
        </authorList>
    </citation>
    <scope>IDENTIFICATION</scope>
    <source>
        <strain evidence="2">cv. B73</strain>
    </source>
</reference>
<reference evidence="2" key="2">
    <citation type="submission" date="2019-07" db="EMBL/GenBank/DDBJ databases">
        <authorList>
            <person name="Seetharam A."/>
            <person name="Woodhouse M."/>
            <person name="Cannon E."/>
        </authorList>
    </citation>
    <scope>NUCLEOTIDE SEQUENCE [LARGE SCALE GENOMIC DNA]</scope>
    <source>
        <strain evidence="2">cv. B73</strain>
    </source>
</reference>
<evidence type="ECO:0000256" key="1">
    <source>
        <dbReference type="SAM" id="MobiDB-lite"/>
    </source>
</evidence>
<feature type="compositionally biased region" description="Polar residues" evidence="1">
    <location>
        <begin position="28"/>
        <end position="39"/>
    </location>
</feature>
<name>A0A804N524_MAIZE</name>
<evidence type="ECO:0000313" key="2">
    <source>
        <dbReference type="EnsemblPlants" id="Zm00001eb135620_P001"/>
    </source>
</evidence>
<dbReference type="EnsemblPlants" id="Zm00001eb135620_T001">
    <property type="protein sequence ID" value="Zm00001eb135620_P001"/>
    <property type="gene ID" value="Zm00001eb135620"/>
</dbReference>
<feature type="region of interest" description="Disordered" evidence="1">
    <location>
        <begin position="1"/>
        <end position="91"/>
    </location>
</feature>
<accession>A0A804N524</accession>
<dbReference type="Proteomes" id="UP000007305">
    <property type="component" value="Chromosome 3"/>
</dbReference>
<keyword evidence="3" id="KW-1185">Reference proteome</keyword>
<feature type="compositionally biased region" description="Basic residues" evidence="1">
    <location>
        <begin position="1"/>
        <end position="10"/>
    </location>
</feature>
<sequence length="129" mass="14400">MSERRDRHHPTYPVDPHHNDLRDRLAHLSTSSSRTTTVGCSRRSWRRPTRHASRLGDGADEEKAHNRCQRGRDRGQVEGGQPRAYQDEGLPDVAGYDECAVLTAPPSLLPDLWPPYGLFSLGSKDSVSG</sequence>
<feature type="compositionally biased region" description="Basic and acidic residues" evidence="1">
    <location>
        <begin position="15"/>
        <end position="26"/>
    </location>
</feature>
<feature type="compositionally biased region" description="Basic and acidic residues" evidence="1">
    <location>
        <begin position="61"/>
        <end position="76"/>
    </location>
</feature>
<feature type="compositionally biased region" description="Basic residues" evidence="1">
    <location>
        <begin position="43"/>
        <end position="53"/>
    </location>
</feature>
<proteinExistence type="predicted"/>
<dbReference type="Gramene" id="Zm00001eb135620_T001">
    <property type="protein sequence ID" value="Zm00001eb135620_P001"/>
    <property type="gene ID" value="Zm00001eb135620"/>
</dbReference>
<dbReference type="AlphaFoldDB" id="A0A804N524"/>